<dbReference type="GO" id="GO:0043565">
    <property type="term" value="F:sequence-specific DNA binding"/>
    <property type="evidence" value="ECO:0007669"/>
    <property type="project" value="InterPro"/>
</dbReference>
<dbReference type="PANTHER" id="PTHR43280">
    <property type="entry name" value="ARAC-FAMILY TRANSCRIPTIONAL REGULATOR"/>
    <property type="match status" value="1"/>
</dbReference>
<name>A0A9D2RD22_9FIRM</name>
<dbReference type="SMART" id="SM00342">
    <property type="entry name" value="HTH_ARAC"/>
    <property type="match status" value="1"/>
</dbReference>
<dbReference type="PROSITE" id="PS00041">
    <property type="entry name" value="HTH_ARAC_FAMILY_1"/>
    <property type="match status" value="1"/>
</dbReference>
<evidence type="ECO:0000313" key="5">
    <source>
        <dbReference type="EMBL" id="HJD40853.1"/>
    </source>
</evidence>
<dbReference type="PROSITE" id="PS01124">
    <property type="entry name" value="HTH_ARAC_FAMILY_2"/>
    <property type="match status" value="1"/>
</dbReference>
<feature type="domain" description="HTH araC/xylS-type" evidence="4">
    <location>
        <begin position="195"/>
        <end position="293"/>
    </location>
</feature>
<evidence type="ECO:0000256" key="2">
    <source>
        <dbReference type="ARBA" id="ARBA00023125"/>
    </source>
</evidence>
<reference evidence="5" key="1">
    <citation type="journal article" date="2021" name="PeerJ">
        <title>Extensive microbial diversity within the chicken gut microbiome revealed by metagenomics and culture.</title>
        <authorList>
            <person name="Gilroy R."/>
            <person name="Ravi A."/>
            <person name="Getino M."/>
            <person name="Pursley I."/>
            <person name="Horton D.L."/>
            <person name="Alikhan N.F."/>
            <person name="Baker D."/>
            <person name="Gharbi K."/>
            <person name="Hall N."/>
            <person name="Watson M."/>
            <person name="Adriaenssens E.M."/>
            <person name="Foster-Nyarko E."/>
            <person name="Jarju S."/>
            <person name="Secka A."/>
            <person name="Antonio M."/>
            <person name="Oren A."/>
            <person name="Chaudhuri R.R."/>
            <person name="La Ragione R."/>
            <person name="Hildebrand F."/>
            <person name="Pallen M.J."/>
        </authorList>
    </citation>
    <scope>NUCLEOTIDE SEQUENCE</scope>
    <source>
        <strain evidence="5">ChiW19-6364</strain>
    </source>
</reference>
<comment type="caution">
    <text evidence="5">The sequence shown here is derived from an EMBL/GenBank/DDBJ whole genome shotgun (WGS) entry which is preliminary data.</text>
</comment>
<dbReference type="Pfam" id="PF12833">
    <property type="entry name" value="HTH_18"/>
    <property type="match status" value="1"/>
</dbReference>
<dbReference type="Proteomes" id="UP000823850">
    <property type="component" value="Unassembled WGS sequence"/>
</dbReference>
<evidence type="ECO:0000256" key="1">
    <source>
        <dbReference type="ARBA" id="ARBA00023015"/>
    </source>
</evidence>
<sequence>MSIIVELNENYSEKICYDIPRYPAYIRRGLLSQYPNYSAPNHWHDDIELIAVLSGEMEYSVNGELLKLQKGQGLLVNAGQMHFGFSHEKKECDFICVLLHPVLLCPLPSIEQDFVKPLLQNQNLPYILLQPEISWEKSIYDKILYLYDIRKEKTAPLKILAAFAQIWELLCENISADKNPAGKNIHENRNLAIAKDMAQFIQNNYMEKITLADIAASGAVGQSKCCKLFSRFFFQSPSMYLTQHRLNKSMELLINTDLPIIEIALSVGFCSASYYTETFRKWMGKTPSEFRKSKNPQI</sequence>
<dbReference type="GO" id="GO:0003700">
    <property type="term" value="F:DNA-binding transcription factor activity"/>
    <property type="evidence" value="ECO:0007669"/>
    <property type="project" value="InterPro"/>
</dbReference>
<dbReference type="Gene3D" id="2.60.120.10">
    <property type="entry name" value="Jelly Rolls"/>
    <property type="match status" value="1"/>
</dbReference>
<keyword evidence="3" id="KW-0804">Transcription</keyword>
<dbReference type="InterPro" id="IPR009057">
    <property type="entry name" value="Homeodomain-like_sf"/>
</dbReference>
<dbReference type="Pfam" id="PF02311">
    <property type="entry name" value="AraC_binding"/>
    <property type="match status" value="1"/>
</dbReference>
<keyword evidence="2" id="KW-0238">DNA-binding</keyword>
<dbReference type="CDD" id="cd02208">
    <property type="entry name" value="cupin_RmlC-like"/>
    <property type="match status" value="1"/>
</dbReference>
<keyword evidence="1" id="KW-0805">Transcription regulation</keyword>
<gene>
    <name evidence="5" type="ORF">H9913_12620</name>
</gene>
<accession>A0A9D2RD22</accession>
<dbReference type="InterPro" id="IPR003313">
    <property type="entry name" value="AraC-bd"/>
</dbReference>
<dbReference type="SUPFAM" id="SSF46689">
    <property type="entry name" value="Homeodomain-like"/>
    <property type="match status" value="1"/>
</dbReference>
<dbReference type="Gene3D" id="1.10.10.60">
    <property type="entry name" value="Homeodomain-like"/>
    <property type="match status" value="2"/>
</dbReference>
<evidence type="ECO:0000259" key="4">
    <source>
        <dbReference type="PROSITE" id="PS01124"/>
    </source>
</evidence>
<dbReference type="EMBL" id="DWUX01000218">
    <property type="protein sequence ID" value="HJD40853.1"/>
    <property type="molecule type" value="Genomic_DNA"/>
</dbReference>
<dbReference type="InterPro" id="IPR037923">
    <property type="entry name" value="HTH-like"/>
</dbReference>
<dbReference type="InterPro" id="IPR020449">
    <property type="entry name" value="Tscrpt_reg_AraC-type_HTH"/>
</dbReference>
<organism evidence="5 6">
    <name type="scientific">Candidatus Blautia stercoripullorum</name>
    <dbReference type="NCBI Taxonomy" id="2838502"/>
    <lineage>
        <taxon>Bacteria</taxon>
        <taxon>Bacillati</taxon>
        <taxon>Bacillota</taxon>
        <taxon>Clostridia</taxon>
        <taxon>Lachnospirales</taxon>
        <taxon>Lachnospiraceae</taxon>
        <taxon>Blautia</taxon>
    </lineage>
</organism>
<dbReference type="AlphaFoldDB" id="A0A9D2RD22"/>
<protein>
    <submittedName>
        <fullName evidence="5">AraC family transcriptional regulator</fullName>
    </submittedName>
</protein>
<proteinExistence type="predicted"/>
<evidence type="ECO:0000313" key="6">
    <source>
        <dbReference type="Proteomes" id="UP000823850"/>
    </source>
</evidence>
<dbReference type="InterPro" id="IPR014710">
    <property type="entry name" value="RmlC-like_jellyroll"/>
</dbReference>
<dbReference type="PRINTS" id="PR00032">
    <property type="entry name" value="HTHARAC"/>
</dbReference>
<dbReference type="PANTHER" id="PTHR43280:SF28">
    <property type="entry name" value="HTH-TYPE TRANSCRIPTIONAL ACTIVATOR RHAS"/>
    <property type="match status" value="1"/>
</dbReference>
<evidence type="ECO:0000256" key="3">
    <source>
        <dbReference type="ARBA" id="ARBA00023163"/>
    </source>
</evidence>
<dbReference type="InterPro" id="IPR018062">
    <property type="entry name" value="HTH_AraC-typ_CS"/>
</dbReference>
<dbReference type="SUPFAM" id="SSF51215">
    <property type="entry name" value="Regulatory protein AraC"/>
    <property type="match status" value="1"/>
</dbReference>
<reference evidence="5" key="2">
    <citation type="submission" date="2021-04" db="EMBL/GenBank/DDBJ databases">
        <authorList>
            <person name="Gilroy R."/>
        </authorList>
    </citation>
    <scope>NUCLEOTIDE SEQUENCE</scope>
    <source>
        <strain evidence="5">ChiW19-6364</strain>
    </source>
</reference>
<dbReference type="InterPro" id="IPR018060">
    <property type="entry name" value="HTH_AraC"/>
</dbReference>